<evidence type="ECO:0000313" key="1">
    <source>
        <dbReference type="EMBL" id="SLN75204.1"/>
    </source>
</evidence>
<protein>
    <submittedName>
        <fullName evidence="1">Uncharacterized protein</fullName>
    </submittedName>
</protein>
<dbReference type="EMBL" id="FWFP01000015">
    <property type="protein sequence ID" value="SLN75204.1"/>
    <property type="molecule type" value="Genomic_DNA"/>
</dbReference>
<dbReference type="Proteomes" id="UP000193778">
    <property type="component" value="Unassembled WGS sequence"/>
</dbReference>
<keyword evidence="2" id="KW-1185">Reference proteome</keyword>
<sequence length="48" mass="5603">MALSKTRLNFFDQGVKSLSINLLGYLLLLPRTFNLRAKRFVKVDFKTQ</sequence>
<reference evidence="2" key="1">
    <citation type="submission" date="2017-03" db="EMBL/GenBank/DDBJ databases">
        <authorList>
            <person name="Rodrigo-Torres L."/>
            <person name="Arahal R.D."/>
            <person name="Lucena T."/>
        </authorList>
    </citation>
    <scope>NUCLEOTIDE SEQUENCE [LARGE SCALE GENOMIC DNA]</scope>
    <source>
        <strain evidence="2">CECT 8411</strain>
    </source>
</reference>
<name>A0A1X7ACE0_9RHOB</name>
<accession>A0A1X7ACE0</accession>
<dbReference type="AlphaFoldDB" id="A0A1X7ACE0"/>
<gene>
    <name evidence="1" type="ORF">RUM8411_04145</name>
</gene>
<evidence type="ECO:0000313" key="2">
    <source>
        <dbReference type="Proteomes" id="UP000193778"/>
    </source>
</evidence>
<proteinExistence type="predicted"/>
<organism evidence="1 2">
    <name type="scientific">Ruegeria meonggei</name>
    <dbReference type="NCBI Taxonomy" id="1446476"/>
    <lineage>
        <taxon>Bacteria</taxon>
        <taxon>Pseudomonadati</taxon>
        <taxon>Pseudomonadota</taxon>
        <taxon>Alphaproteobacteria</taxon>
        <taxon>Rhodobacterales</taxon>
        <taxon>Roseobacteraceae</taxon>
        <taxon>Ruegeria</taxon>
    </lineage>
</organism>